<sequence length="85" mass="9940">MRNYGHEIFNSSTQRCFSKGIRNSKLKGLELEDTTSLKDAQLRKFMQNYGHETTRLEGLQTTWNSCIRHFSFSYLIPHDLVQIDG</sequence>
<dbReference type="EMBL" id="CP133620">
    <property type="protein sequence ID" value="WMV46620.1"/>
    <property type="molecule type" value="Genomic_DNA"/>
</dbReference>
<organism evidence="1 2">
    <name type="scientific">Solanum verrucosum</name>
    <dbReference type="NCBI Taxonomy" id="315347"/>
    <lineage>
        <taxon>Eukaryota</taxon>
        <taxon>Viridiplantae</taxon>
        <taxon>Streptophyta</taxon>
        <taxon>Embryophyta</taxon>
        <taxon>Tracheophyta</taxon>
        <taxon>Spermatophyta</taxon>
        <taxon>Magnoliopsida</taxon>
        <taxon>eudicotyledons</taxon>
        <taxon>Gunneridae</taxon>
        <taxon>Pentapetalae</taxon>
        <taxon>asterids</taxon>
        <taxon>lamiids</taxon>
        <taxon>Solanales</taxon>
        <taxon>Solanaceae</taxon>
        <taxon>Solanoideae</taxon>
        <taxon>Solaneae</taxon>
        <taxon>Solanum</taxon>
    </lineage>
</organism>
<reference evidence="1" key="1">
    <citation type="submission" date="2023-08" db="EMBL/GenBank/DDBJ databases">
        <title>A de novo genome assembly of Solanum verrucosum Schlechtendal, a Mexican diploid species geographically isolated from the other diploid A-genome species in potato relatives.</title>
        <authorList>
            <person name="Hosaka K."/>
        </authorList>
    </citation>
    <scope>NUCLEOTIDE SEQUENCE</scope>
    <source>
        <tissue evidence="1">Young leaves</tissue>
    </source>
</reference>
<dbReference type="AlphaFoldDB" id="A0AAF0UJ14"/>
<evidence type="ECO:0000313" key="2">
    <source>
        <dbReference type="Proteomes" id="UP001234989"/>
    </source>
</evidence>
<gene>
    <name evidence="1" type="ORF">MTR67_040005</name>
</gene>
<evidence type="ECO:0000313" key="1">
    <source>
        <dbReference type="EMBL" id="WMV46620.1"/>
    </source>
</evidence>
<dbReference type="Proteomes" id="UP001234989">
    <property type="component" value="Chromosome 9"/>
</dbReference>
<protein>
    <submittedName>
        <fullName evidence="1">Uncharacterized protein</fullName>
    </submittedName>
</protein>
<accession>A0AAF0UJ14</accession>
<name>A0AAF0UJ14_SOLVR</name>
<proteinExistence type="predicted"/>
<keyword evidence="2" id="KW-1185">Reference proteome</keyword>